<proteinExistence type="predicted"/>
<evidence type="ECO:0000313" key="1">
    <source>
        <dbReference type="EMBL" id="CAK9192533.1"/>
    </source>
</evidence>
<accession>A0ABP0TDF7</accession>
<sequence length="158" mass="17672">MVKKLLSPGTILVGHSLDHELSGTVTLASCHRLGVVGLLYENSEHIYRGMVLSWCLTEVLKIDHQQVIDTTFIFQLRTCALTHLPSLVNLMVEGKPDNCLDDAIVPMGLVLHRLEHGLEGYDITQPKREITVKSQHKTGSTYAVFKSREEADSAFEQF</sequence>
<gene>
    <name evidence="1" type="ORF">CSSPTR1EN2_LOCUS1938</name>
</gene>
<dbReference type="EMBL" id="OZ019893">
    <property type="protein sequence ID" value="CAK9192533.1"/>
    <property type="molecule type" value="Genomic_DNA"/>
</dbReference>
<protein>
    <recommendedName>
        <fullName evidence="3">RNA exonuclease 4</fullName>
    </recommendedName>
</protein>
<reference evidence="1 2" key="1">
    <citation type="submission" date="2024-02" db="EMBL/GenBank/DDBJ databases">
        <authorList>
            <consortium name="ELIXIR-Norway"/>
            <consortium name="Elixir Norway"/>
        </authorList>
    </citation>
    <scope>NUCLEOTIDE SEQUENCE [LARGE SCALE GENOMIC DNA]</scope>
</reference>
<evidence type="ECO:0008006" key="3">
    <source>
        <dbReference type="Google" id="ProtNLM"/>
    </source>
</evidence>
<keyword evidence="2" id="KW-1185">Reference proteome</keyword>
<organism evidence="1 2">
    <name type="scientific">Sphagnum troendelagicum</name>
    <dbReference type="NCBI Taxonomy" id="128251"/>
    <lineage>
        <taxon>Eukaryota</taxon>
        <taxon>Viridiplantae</taxon>
        <taxon>Streptophyta</taxon>
        <taxon>Embryophyta</taxon>
        <taxon>Bryophyta</taxon>
        <taxon>Sphagnophytina</taxon>
        <taxon>Sphagnopsida</taxon>
        <taxon>Sphagnales</taxon>
        <taxon>Sphagnaceae</taxon>
        <taxon>Sphagnum</taxon>
    </lineage>
</organism>
<name>A0ABP0TDF7_9BRYO</name>
<evidence type="ECO:0000313" key="2">
    <source>
        <dbReference type="Proteomes" id="UP001497512"/>
    </source>
</evidence>
<dbReference type="Proteomes" id="UP001497512">
    <property type="component" value="Chromosome 1"/>
</dbReference>